<reference evidence="2" key="1">
    <citation type="submission" date="2020-07" db="EMBL/GenBank/DDBJ databases">
        <authorList>
            <person name="Ferguson B K."/>
        </authorList>
    </citation>
    <scope>NUCLEOTIDE SEQUENCE</scope>
    <source>
        <strain evidence="2">L06</strain>
    </source>
</reference>
<feature type="compositionally biased region" description="Basic and acidic residues" evidence="1">
    <location>
        <begin position="25"/>
        <end position="39"/>
    </location>
</feature>
<evidence type="ECO:0000256" key="1">
    <source>
        <dbReference type="SAM" id="MobiDB-lite"/>
    </source>
</evidence>
<dbReference type="EMBL" id="CADCXW020000026">
    <property type="protein sequence ID" value="CAD1560398.1"/>
    <property type="molecule type" value="Genomic_DNA"/>
</dbReference>
<evidence type="ECO:0000313" key="2">
    <source>
        <dbReference type="EMBL" id="CAD1560398.1"/>
    </source>
</evidence>
<feature type="region of interest" description="Disordered" evidence="1">
    <location>
        <begin position="25"/>
        <end position="84"/>
    </location>
</feature>
<feature type="region of interest" description="Disordered" evidence="1">
    <location>
        <begin position="223"/>
        <end position="279"/>
    </location>
</feature>
<feature type="compositionally biased region" description="Polar residues" evidence="1">
    <location>
        <begin position="224"/>
        <end position="233"/>
    </location>
</feature>
<feature type="compositionally biased region" description="Basic and acidic residues" evidence="1">
    <location>
        <begin position="71"/>
        <end position="84"/>
    </location>
</feature>
<organism evidence="2">
    <name type="scientific">Bracon brevicornis</name>
    <dbReference type="NCBI Taxonomy" id="1563983"/>
    <lineage>
        <taxon>Eukaryota</taxon>
        <taxon>Metazoa</taxon>
        <taxon>Ecdysozoa</taxon>
        <taxon>Arthropoda</taxon>
        <taxon>Hexapoda</taxon>
        <taxon>Insecta</taxon>
        <taxon>Pterygota</taxon>
        <taxon>Neoptera</taxon>
        <taxon>Endopterygota</taxon>
        <taxon>Hymenoptera</taxon>
        <taxon>Apocrita</taxon>
        <taxon>Ichneumonoidea</taxon>
        <taxon>Braconidae</taxon>
        <taxon>Braconinae</taxon>
        <taxon>Bracon</taxon>
    </lineage>
</organism>
<feature type="compositionally biased region" description="Polar residues" evidence="1">
    <location>
        <begin position="54"/>
        <end position="67"/>
    </location>
</feature>
<name>A0A6V7K7T6_9HYME</name>
<dbReference type="AlphaFoldDB" id="A0A6V7K7T6"/>
<gene>
    <name evidence="2" type="ORF">BBRV_LOCUS72486</name>
</gene>
<sequence>MVVSESEDTLTRINTALNRSMVLMEDKGRLSENTKPNEKKSRKSIKINTGAVRATSTPLLDQNTTRKSILKKTDRNENPVESPKRYSVNGIVAQEKESDVNNFHNRSTEMIGRPHNLDELTASDELLLDPSEQTYTMEDVGPDDELWIVDIPKSINPHDLKGQVLNLGDKTKLKIGTEKFQAVGHQTSECLTFVFGTGRETKPFKTVNLRPSGTITLRRRLTSAGKNTQGSSHTTEESNVPHFPKGLKRRDPLVGMLPQSRTITKKHKKSKSHLRQASS</sequence>
<accession>A0A6V7K7T6</accession>
<feature type="compositionally biased region" description="Basic residues" evidence="1">
    <location>
        <begin position="263"/>
        <end position="279"/>
    </location>
</feature>
<proteinExistence type="predicted"/>
<protein>
    <submittedName>
        <fullName evidence="2">Uncharacterized protein</fullName>
    </submittedName>
</protein>